<organism evidence="2 3">
    <name type="scientific">Rhizopus azygosporus</name>
    <name type="common">Rhizopus microsporus var. azygosporus</name>
    <dbReference type="NCBI Taxonomy" id="86630"/>
    <lineage>
        <taxon>Eukaryota</taxon>
        <taxon>Fungi</taxon>
        <taxon>Fungi incertae sedis</taxon>
        <taxon>Mucoromycota</taxon>
        <taxon>Mucoromycotina</taxon>
        <taxon>Mucoromycetes</taxon>
        <taxon>Mucorales</taxon>
        <taxon>Mucorineae</taxon>
        <taxon>Rhizopodaceae</taxon>
        <taxon>Rhizopus</taxon>
    </lineage>
</organism>
<protein>
    <recommendedName>
        <fullName evidence="4">Lebercilin domain-containing protein</fullName>
    </recommendedName>
</protein>
<name>A0A367KF41_RHIAZ</name>
<reference evidence="2 3" key="1">
    <citation type="journal article" date="2018" name="G3 (Bethesda)">
        <title>Phylogenetic and Phylogenomic Definition of Rhizopus Species.</title>
        <authorList>
            <person name="Gryganskyi A.P."/>
            <person name="Golan J."/>
            <person name="Dolatabadi S."/>
            <person name="Mondo S."/>
            <person name="Robb S."/>
            <person name="Idnurm A."/>
            <person name="Muszewska A."/>
            <person name="Steczkiewicz K."/>
            <person name="Masonjones S."/>
            <person name="Liao H.L."/>
            <person name="Gajdeczka M.T."/>
            <person name="Anike F."/>
            <person name="Vuek A."/>
            <person name="Anishchenko I.M."/>
            <person name="Voigt K."/>
            <person name="de Hoog G.S."/>
            <person name="Smith M.E."/>
            <person name="Heitman J."/>
            <person name="Vilgalys R."/>
            <person name="Stajich J.E."/>
        </authorList>
    </citation>
    <scope>NUCLEOTIDE SEQUENCE [LARGE SCALE GENOMIC DNA]</scope>
    <source>
        <strain evidence="2 3">CBS 357.93</strain>
    </source>
</reference>
<keyword evidence="1" id="KW-0175">Coiled coil</keyword>
<dbReference type="AlphaFoldDB" id="A0A367KF41"/>
<comment type="caution">
    <text evidence="2">The sequence shown here is derived from an EMBL/GenBank/DDBJ whole genome shotgun (WGS) entry which is preliminary data.</text>
</comment>
<sequence length="229" mass="27203">MPVNNKSPIVRLKETLNALREENERTNIIIEQQTIEINRLRAMVSKKTEDMVQSLSLKEPNYHSNMIHQLMIKLNQQEESYQRQLRSIQRRIKEKQEKLIELTSKADQLKLIYQKDLDELSSRHERELNEIRTQHENELKELKAKYQPAHACQQRQLIDQIMEKVLIEFEQQEHSIIPQNIEAQYHSTTHASSYNKYIPTTQSSYSKQYMPIDALSWPSPNARRLKIGI</sequence>
<evidence type="ECO:0000313" key="2">
    <source>
        <dbReference type="EMBL" id="RCI00845.1"/>
    </source>
</evidence>
<dbReference type="EMBL" id="PJQL01000037">
    <property type="protein sequence ID" value="RCI00845.1"/>
    <property type="molecule type" value="Genomic_DNA"/>
</dbReference>
<accession>A0A367KF41</accession>
<evidence type="ECO:0000256" key="1">
    <source>
        <dbReference type="SAM" id="Coils"/>
    </source>
</evidence>
<evidence type="ECO:0008006" key="4">
    <source>
        <dbReference type="Google" id="ProtNLM"/>
    </source>
</evidence>
<proteinExistence type="predicted"/>
<keyword evidence="3" id="KW-1185">Reference proteome</keyword>
<dbReference type="Proteomes" id="UP000252139">
    <property type="component" value="Unassembled WGS sequence"/>
</dbReference>
<dbReference type="OrthoDB" id="2259405at2759"/>
<gene>
    <name evidence="2" type="ORF">CU097_008216</name>
</gene>
<evidence type="ECO:0000313" key="3">
    <source>
        <dbReference type="Proteomes" id="UP000252139"/>
    </source>
</evidence>
<feature type="coiled-coil region" evidence="1">
    <location>
        <begin position="9"/>
        <end position="145"/>
    </location>
</feature>